<proteinExistence type="predicted"/>
<feature type="compositionally biased region" description="Basic and acidic residues" evidence="1">
    <location>
        <begin position="88"/>
        <end position="104"/>
    </location>
</feature>
<evidence type="ECO:0000313" key="2">
    <source>
        <dbReference type="EMBL" id="MFC7131400.1"/>
    </source>
</evidence>
<dbReference type="Pfam" id="PF20126">
    <property type="entry name" value="TumE"/>
    <property type="match status" value="1"/>
</dbReference>
<gene>
    <name evidence="2" type="ORF">ACFQI8_18760</name>
</gene>
<feature type="region of interest" description="Disordered" evidence="1">
    <location>
        <begin position="88"/>
        <end position="122"/>
    </location>
</feature>
<evidence type="ECO:0000256" key="1">
    <source>
        <dbReference type="SAM" id="MobiDB-lite"/>
    </source>
</evidence>
<sequence length="145" mass="16339">MVPPTGDGGSPAPIDRPILEFLQTRLQATGQVATAHITDAGGHLELRVILTPSYYPDSVEEATLAVRWYTNDDFKIHYREIQSGRSWDCRWDQHSNPHNTRDHFQPPPAAPPPPGDDASWPTDHRDVLRLVLDEIEDRIAALWGE</sequence>
<keyword evidence="3" id="KW-1185">Reference proteome</keyword>
<reference evidence="2 3" key="1">
    <citation type="journal article" date="2019" name="Int. J. Syst. Evol. Microbiol.">
        <title>The Global Catalogue of Microorganisms (GCM) 10K type strain sequencing project: providing services to taxonomists for standard genome sequencing and annotation.</title>
        <authorList>
            <consortium name="The Broad Institute Genomics Platform"/>
            <consortium name="The Broad Institute Genome Sequencing Center for Infectious Disease"/>
            <person name="Wu L."/>
            <person name="Ma J."/>
        </authorList>
    </citation>
    <scope>NUCLEOTIDE SEQUENCE [LARGE SCALE GENOMIC DNA]</scope>
    <source>
        <strain evidence="2 3">DSM 26526</strain>
    </source>
</reference>
<dbReference type="AlphaFoldDB" id="A0ABD5XJF4"/>
<dbReference type="InterPro" id="IPR045397">
    <property type="entry name" value="TumE-like"/>
</dbReference>
<dbReference type="RefSeq" id="WP_390247518.1">
    <property type="nucleotide sequence ID" value="NZ_JBHTAB010000015.1"/>
</dbReference>
<accession>A0ABD5XJF4</accession>
<feature type="compositionally biased region" description="Pro residues" evidence="1">
    <location>
        <begin position="105"/>
        <end position="115"/>
    </location>
</feature>
<organism evidence="2 3">
    <name type="scientific">Haloferax chudinovii</name>
    <dbReference type="NCBI Taxonomy" id="1109010"/>
    <lineage>
        <taxon>Archaea</taxon>
        <taxon>Methanobacteriati</taxon>
        <taxon>Methanobacteriota</taxon>
        <taxon>Stenosarchaea group</taxon>
        <taxon>Halobacteria</taxon>
        <taxon>Halobacteriales</taxon>
        <taxon>Haloferacaceae</taxon>
        <taxon>Haloferax</taxon>
    </lineage>
</organism>
<evidence type="ECO:0000313" key="3">
    <source>
        <dbReference type="Proteomes" id="UP001596460"/>
    </source>
</evidence>
<dbReference type="EMBL" id="JBHTAB010000015">
    <property type="protein sequence ID" value="MFC7131400.1"/>
    <property type="molecule type" value="Genomic_DNA"/>
</dbReference>
<comment type="caution">
    <text evidence="2">The sequence shown here is derived from an EMBL/GenBank/DDBJ whole genome shotgun (WGS) entry which is preliminary data.</text>
</comment>
<dbReference type="Proteomes" id="UP001596460">
    <property type="component" value="Unassembled WGS sequence"/>
</dbReference>
<protein>
    <submittedName>
        <fullName evidence="2">Uncharacterized protein</fullName>
    </submittedName>
</protein>
<name>A0ABD5XJF4_9EURY</name>